<dbReference type="Proteomes" id="UP001611383">
    <property type="component" value="Chromosome"/>
</dbReference>
<dbReference type="NCBIfam" id="TIGR02265">
    <property type="entry name" value="Mxa_TIGR02265"/>
    <property type="match status" value="1"/>
</dbReference>
<gene>
    <name evidence="1" type="ORF">F0U60_17490</name>
</gene>
<accession>A0ABY9WPP2</accession>
<name>A0ABY9WPP2_9BACT</name>
<sequence>MYSVMEDRPQLLARLARCKQEHRVPGMFLGSVLASADALGPEVAELARREIADGERLVENYRYPLSWMLRMLDIIGQAAVVRGGSYGEALYKCGRDAGLAYIRSSVGRMRAMVASASGLHRALEGIPSAVSLAVNFGEVSYRRLSPCSGELVFKQDLIGVSWNTGMVVVSTAAALGRSLDELKFESIPTDEDASSFLLRICW</sequence>
<dbReference type="InterPro" id="IPR011751">
    <property type="entry name" value="Mxa_paralog_2265"/>
</dbReference>
<dbReference type="Pfam" id="PF09536">
    <property type="entry name" value="DUF2378"/>
    <property type="match status" value="1"/>
</dbReference>
<evidence type="ECO:0000313" key="2">
    <source>
        <dbReference type="Proteomes" id="UP001611383"/>
    </source>
</evidence>
<proteinExistence type="predicted"/>
<protein>
    <submittedName>
        <fullName evidence="1">DUF2378 family protein</fullName>
    </submittedName>
</protein>
<keyword evidence="2" id="KW-1185">Reference proteome</keyword>
<reference evidence="1 2" key="1">
    <citation type="submission" date="2019-08" db="EMBL/GenBank/DDBJ databases">
        <title>Archangium and Cystobacter genomes.</title>
        <authorList>
            <person name="Chen I.-C.K."/>
            <person name="Wielgoss S."/>
        </authorList>
    </citation>
    <scope>NUCLEOTIDE SEQUENCE [LARGE SCALE GENOMIC DNA]</scope>
    <source>
        <strain evidence="1 2">Cbm 6</strain>
    </source>
</reference>
<organism evidence="1 2">
    <name type="scientific">Archangium minus</name>
    <dbReference type="NCBI Taxonomy" id="83450"/>
    <lineage>
        <taxon>Bacteria</taxon>
        <taxon>Pseudomonadati</taxon>
        <taxon>Myxococcota</taxon>
        <taxon>Myxococcia</taxon>
        <taxon>Myxococcales</taxon>
        <taxon>Cystobacterineae</taxon>
        <taxon>Archangiaceae</taxon>
        <taxon>Archangium</taxon>
    </lineage>
</organism>
<dbReference type="EMBL" id="CP043494">
    <property type="protein sequence ID" value="WNG45698.1"/>
    <property type="molecule type" value="Genomic_DNA"/>
</dbReference>
<evidence type="ECO:0000313" key="1">
    <source>
        <dbReference type="EMBL" id="WNG45698.1"/>
    </source>
</evidence>